<dbReference type="GO" id="GO:0043153">
    <property type="term" value="P:entrainment of circadian clock by photoperiod"/>
    <property type="evidence" value="ECO:0007669"/>
    <property type="project" value="TreeGrafter"/>
</dbReference>
<dbReference type="PANTHER" id="PTHR11455:SF18">
    <property type="entry name" value="SI:CH1073-390K14.1"/>
    <property type="match status" value="1"/>
</dbReference>
<dbReference type="GO" id="GO:0005634">
    <property type="term" value="C:nucleus"/>
    <property type="evidence" value="ECO:0007669"/>
    <property type="project" value="TreeGrafter"/>
</dbReference>
<evidence type="ECO:0000256" key="6">
    <source>
        <dbReference type="PIRSR" id="PIRSR602081-1"/>
    </source>
</evidence>
<dbReference type="InterPro" id="IPR036155">
    <property type="entry name" value="Crypto/Photolyase_N_sf"/>
</dbReference>
<sequence>MITTPRGKAPDLSSDTPKAGVCSLMKESPHFYYSLPSLESPLLFVLHPHLRGHCCWGSCGVYIAFGGEGSKPMLRGELAILTWAVGPENTCFRPFFGVSFQIASAESLSGPLKKRLWRSLDFTLVQPSPPQNPQPMAKSCTVVWFRRDLRLEDNPALAAAARAGAVVPVFIWSPDEEGQFRPGRVSRWWLKQSLIQLDISLRSLGVSLVMINANDTVSALLELVKTTGASQVVYNHLYDPVSLVRDHRVKQSLVQNGIQVQSFNGDLLYEPWEVLDDHGKPFTYFESYWAKCLTMPFEPESPLLPPRRLTAAPAGIVHSLTPDELGLEDEADKSSNALLARAWAPGWSNADKALEAFLAGPFLNYSRNRHKIDGPTTSLLSPHLHFGEVSVRKVFHSVRRLQVLWAKDGSMLGEESINYFMRSIGFREYSRYLCFNFPFTHERSLLSNLKSFPWRVDEGLFKAWRQGRTGYPLVDAGMRELWATGWLHNRVRVIVSSFCVKFLQLPWRWGMKYFWDTLLDADLESDILGWQYISGSLPDGHELDRMDNPQTEGYKHDPLGEYVRRWLPELVRLPTEWIHHPWDAPPGVLRAAGVELGSNYPRPVVEVAAARERLRDAVTHMWEQEAALKAAGDKGIEEASVGDSIAKVNCQPEVAAQPCKIPKASVSQATNGDMEVSSAGSSRRDQMVPTFAKELKTQADALCGDYGSIALPLPSQQNLPCPSTNFSAIRGVSKLSPGNRGDMVDTTEALRNTHSEPLPPVSDTNPMTESSSSSSPRKQISSIKDDPPMIWVPAIAHQRPSSDFGCVPYAGDAEQLRKHLLILQNARTDDKVEDGVQLNGSQWARGSKRKAKS</sequence>
<dbReference type="GO" id="GO:0006139">
    <property type="term" value="P:nucleobase-containing compound metabolic process"/>
    <property type="evidence" value="ECO:0007669"/>
    <property type="project" value="UniProtKB-ARBA"/>
</dbReference>
<dbReference type="InterPro" id="IPR005101">
    <property type="entry name" value="Cryptochr/Photolyase_FAD-bd"/>
</dbReference>
<reference evidence="10" key="1">
    <citation type="submission" date="2021-01" db="EMBL/GenBank/DDBJ databases">
        <title>Adiantum capillus-veneris genome.</title>
        <authorList>
            <person name="Fang Y."/>
            <person name="Liao Q."/>
        </authorList>
    </citation>
    <scope>NUCLEOTIDE SEQUENCE</scope>
    <source>
        <strain evidence="10">H3</strain>
        <tissue evidence="10">Leaf</tissue>
    </source>
</reference>
<evidence type="ECO:0000256" key="5">
    <source>
        <dbReference type="ARBA" id="ARBA00022991"/>
    </source>
</evidence>
<dbReference type="PROSITE" id="PS00394">
    <property type="entry name" value="DNA_PHOTOLYASES_1_1"/>
    <property type="match status" value="1"/>
</dbReference>
<dbReference type="InterPro" id="IPR002081">
    <property type="entry name" value="Cryptochrome/DNA_photolyase_1"/>
</dbReference>
<feature type="region of interest" description="Disordered" evidence="8">
    <location>
        <begin position="751"/>
        <end position="787"/>
    </location>
</feature>
<evidence type="ECO:0000256" key="2">
    <source>
        <dbReference type="ARBA" id="ARBA00005862"/>
    </source>
</evidence>
<dbReference type="Proteomes" id="UP000886520">
    <property type="component" value="Chromosome 15"/>
</dbReference>
<evidence type="ECO:0000256" key="7">
    <source>
        <dbReference type="PIRSR" id="PIRSR602081-2"/>
    </source>
</evidence>
<proteinExistence type="inferred from homology"/>
<comment type="cofactor">
    <cofactor evidence="6">
        <name>FAD</name>
        <dbReference type="ChEBI" id="CHEBI:57692"/>
    </cofactor>
    <text evidence="6">Binds 1 FAD per subunit.</text>
</comment>
<dbReference type="Gene3D" id="3.40.50.620">
    <property type="entry name" value="HUPs"/>
    <property type="match status" value="1"/>
</dbReference>
<dbReference type="GO" id="GO:0006950">
    <property type="term" value="P:response to stress"/>
    <property type="evidence" value="ECO:0007669"/>
    <property type="project" value="UniProtKB-ARBA"/>
</dbReference>
<feature type="site" description="Electron transfer via tryptophanyl radical" evidence="7">
    <location>
        <position position="454"/>
    </location>
</feature>
<accession>A0A9D4ZCV8</accession>
<comment type="caution">
    <text evidence="10">The sequence shown here is derived from an EMBL/GenBank/DDBJ whole genome shotgun (WGS) entry which is preliminary data.</text>
</comment>
<keyword evidence="3 6" id="KW-0285">Flavoprotein</keyword>
<dbReference type="PANTHER" id="PTHR11455">
    <property type="entry name" value="CRYPTOCHROME"/>
    <property type="match status" value="1"/>
</dbReference>
<evidence type="ECO:0000256" key="3">
    <source>
        <dbReference type="ARBA" id="ARBA00022630"/>
    </source>
</evidence>
<evidence type="ECO:0000256" key="8">
    <source>
        <dbReference type="SAM" id="MobiDB-lite"/>
    </source>
</evidence>
<dbReference type="InterPro" id="IPR014729">
    <property type="entry name" value="Rossmann-like_a/b/a_fold"/>
</dbReference>
<evidence type="ECO:0000313" key="10">
    <source>
        <dbReference type="EMBL" id="KAI5069412.1"/>
    </source>
</evidence>
<organism evidence="10 11">
    <name type="scientific">Adiantum capillus-veneris</name>
    <name type="common">Maidenhair fern</name>
    <dbReference type="NCBI Taxonomy" id="13818"/>
    <lineage>
        <taxon>Eukaryota</taxon>
        <taxon>Viridiplantae</taxon>
        <taxon>Streptophyta</taxon>
        <taxon>Embryophyta</taxon>
        <taxon>Tracheophyta</taxon>
        <taxon>Polypodiopsida</taxon>
        <taxon>Polypodiidae</taxon>
        <taxon>Polypodiales</taxon>
        <taxon>Pteridineae</taxon>
        <taxon>Pteridaceae</taxon>
        <taxon>Vittarioideae</taxon>
        <taxon>Adiantum</taxon>
    </lineage>
</organism>
<name>A0A9D4ZCV8_ADICA</name>
<dbReference type="Gene3D" id="1.10.579.10">
    <property type="entry name" value="DNA Cyclobutane Dipyrimidine Photolyase, subunit A, domain 3"/>
    <property type="match status" value="1"/>
</dbReference>
<feature type="domain" description="Photolyase/cryptochrome alpha/beta" evidence="9">
    <location>
        <begin position="139"/>
        <end position="268"/>
    </location>
</feature>
<dbReference type="Pfam" id="PF00875">
    <property type="entry name" value="DNA_photolyase"/>
    <property type="match status" value="1"/>
</dbReference>
<dbReference type="GO" id="GO:0003677">
    <property type="term" value="F:DNA binding"/>
    <property type="evidence" value="ECO:0007669"/>
    <property type="project" value="TreeGrafter"/>
</dbReference>
<keyword evidence="4 6" id="KW-0274">FAD</keyword>
<dbReference type="NCBIfam" id="TIGR02766">
    <property type="entry name" value="crypt_chrom_pln"/>
    <property type="match status" value="1"/>
</dbReference>
<feature type="binding site" evidence="6">
    <location>
        <position position="420"/>
    </location>
    <ligand>
        <name>FAD</name>
        <dbReference type="ChEBI" id="CHEBI:57692"/>
    </ligand>
</feature>
<dbReference type="SUPFAM" id="SSF52425">
    <property type="entry name" value="Cryptochrome/photolyase, N-terminal domain"/>
    <property type="match status" value="1"/>
</dbReference>
<evidence type="ECO:0000313" key="11">
    <source>
        <dbReference type="Proteomes" id="UP000886520"/>
    </source>
</evidence>
<dbReference type="GO" id="GO:0005737">
    <property type="term" value="C:cytoplasm"/>
    <property type="evidence" value="ECO:0007669"/>
    <property type="project" value="TreeGrafter"/>
</dbReference>
<dbReference type="GO" id="GO:0009882">
    <property type="term" value="F:blue light photoreceptor activity"/>
    <property type="evidence" value="ECO:0007669"/>
    <property type="project" value="InterPro"/>
</dbReference>
<dbReference type="GO" id="GO:0032922">
    <property type="term" value="P:circadian regulation of gene expression"/>
    <property type="evidence" value="ECO:0007669"/>
    <property type="project" value="TreeGrafter"/>
</dbReference>
<keyword evidence="5" id="KW-0157">Chromophore</keyword>
<dbReference type="PROSITE" id="PS51645">
    <property type="entry name" value="PHR_CRY_ALPHA_BETA"/>
    <property type="match status" value="1"/>
</dbReference>
<keyword evidence="11" id="KW-1185">Reference proteome</keyword>
<feature type="site" description="Electron transfer via tryptophanyl radical" evidence="7">
    <location>
        <position position="530"/>
    </location>
</feature>
<dbReference type="GO" id="GO:0003904">
    <property type="term" value="F:deoxyribodipyrimidine photo-lyase activity"/>
    <property type="evidence" value="ECO:0007669"/>
    <property type="project" value="TreeGrafter"/>
</dbReference>
<dbReference type="InterPro" id="IPR018394">
    <property type="entry name" value="DNA_photolyase_1_CS_C"/>
</dbReference>
<evidence type="ECO:0000256" key="4">
    <source>
        <dbReference type="ARBA" id="ARBA00022827"/>
    </source>
</evidence>
<dbReference type="AlphaFoldDB" id="A0A9D4ZCV8"/>
<dbReference type="OrthoDB" id="435881at2759"/>
<comment type="cofactor">
    <cofactor evidence="1">
        <name>(6R)-5,10-methylene-5,6,7,8-tetrahydrofolate</name>
        <dbReference type="ChEBI" id="CHEBI:15636"/>
    </cofactor>
</comment>
<dbReference type="PRINTS" id="PR00147">
    <property type="entry name" value="DNAPHOTLYASE"/>
</dbReference>
<feature type="binding site" evidence="6">
    <location>
        <begin position="520"/>
        <end position="522"/>
    </location>
    <ligand>
        <name>FAD</name>
        <dbReference type="ChEBI" id="CHEBI:57692"/>
    </ligand>
</feature>
<gene>
    <name evidence="10" type="ORF">GOP47_0015713</name>
</gene>
<dbReference type="Pfam" id="PF03441">
    <property type="entry name" value="FAD_binding_7"/>
    <property type="match status" value="1"/>
</dbReference>
<feature type="site" description="Electron transfer via tryptophanyl radical" evidence="7">
    <location>
        <position position="507"/>
    </location>
</feature>
<dbReference type="EMBL" id="JABFUD020000015">
    <property type="protein sequence ID" value="KAI5069412.1"/>
    <property type="molecule type" value="Genomic_DNA"/>
</dbReference>
<comment type="similarity">
    <text evidence="2">Belongs to the DNA photolyase class-1 family.</text>
</comment>
<dbReference type="InterPro" id="IPR006050">
    <property type="entry name" value="DNA_photolyase_N"/>
</dbReference>
<dbReference type="InterPro" id="IPR014134">
    <property type="entry name" value="Cryptochrome_pln"/>
</dbReference>
<evidence type="ECO:0000259" key="9">
    <source>
        <dbReference type="PROSITE" id="PS51645"/>
    </source>
</evidence>
<protein>
    <recommendedName>
        <fullName evidence="9">Photolyase/cryptochrome alpha/beta domain-containing protein</fullName>
    </recommendedName>
</protein>
<feature type="binding site" evidence="6">
    <location>
        <begin position="377"/>
        <end position="381"/>
    </location>
    <ligand>
        <name>FAD</name>
        <dbReference type="ChEBI" id="CHEBI:57692"/>
    </ligand>
</feature>
<dbReference type="Gene3D" id="1.25.40.80">
    <property type="match status" value="1"/>
</dbReference>
<dbReference type="SUPFAM" id="SSF48173">
    <property type="entry name" value="Cryptochrome/photolyase FAD-binding domain"/>
    <property type="match status" value="1"/>
</dbReference>
<feature type="binding site" evidence="6">
    <location>
        <position position="365"/>
    </location>
    <ligand>
        <name>FAD</name>
        <dbReference type="ChEBI" id="CHEBI:57692"/>
    </ligand>
</feature>
<dbReference type="GO" id="GO:0071949">
    <property type="term" value="F:FAD binding"/>
    <property type="evidence" value="ECO:0007669"/>
    <property type="project" value="TreeGrafter"/>
</dbReference>
<dbReference type="FunFam" id="1.10.579.10:FF:000003">
    <property type="entry name" value="Deoxyribodipyrimidine photo-lyase"/>
    <property type="match status" value="1"/>
</dbReference>
<evidence type="ECO:0000256" key="1">
    <source>
        <dbReference type="ARBA" id="ARBA00001932"/>
    </source>
</evidence>
<dbReference type="InterPro" id="IPR036134">
    <property type="entry name" value="Crypto/Photolyase_FAD-like_sf"/>
</dbReference>